<dbReference type="KEGG" id="buu:WS70_01230"/>
<accession>A0A1B4FAA7</accession>
<proteinExistence type="predicted"/>
<feature type="transmembrane region" description="Helical" evidence="1">
    <location>
        <begin position="43"/>
        <end position="64"/>
    </location>
</feature>
<protein>
    <submittedName>
        <fullName evidence="2">Uncharacterized protein</fullName>
    </submittedName>
</protein>
<sequence length="105" mass="11195">MPIESSWVASTGLPVAIYVFCFGYALFRAIGPSRSRYPKLMRGYSMACACAMLFGMLVAIGVAIRAPDASALSSLGITVTFVGIVGVLIGCMCEATVSFGKRWER</sequence>
<name>A0A1B4FAA7_9BURK</name>
<evidence type="ECO:0000313" key="2">
    <source>
        <dbReference type="EMBL" id="AOJ00608.1"/>
    </source>
</evidence>
<keyword evidence="3" id="KW-1185">Reference proteome</keyword>
<feature type="transmembrane region" description="Helical" evidence="1">
    <location>
        <begin position="12"/>
        <end position="31"/>
    </location>
</feature>
<feature type="transmembrane region" description="Helical" evidence="1">
    <location>
        <begin position="76"/>
        <end position="99"/>
    </location>
</feature>
<reference evidence="2 3" key="1">
    <citation type="submission" date="2015-12" db="EMBL/GenBank/DDBJ databases">
        <title>Diversity of Burkholderia near neighbor genomes.</title>
        <authorList>
            <person name="Sahl J."/>
            <person name="Wagner D."/>
            <person name="Keim P."/>
        </authorList>
    </citation>
    <scope>NUCLEOTIDE SEQUENCE [LARGE SCALE GENOMIC DNA]</scope>
    <source>
        <strain evidence="2 3">BDU6</strain>
    </source>
</reference>
<dbReference type="EMBL" id="CP013386">
    <property type="protein sequence ID" value="AOJ00608.1"/>
    <property type="molecule type" value="Genomic_DNA"/>
</dbReference>
<evidence type="ECO:0000313" key="3">
    <source>
        <dbReference type="Proteomes" id="UP000062519"/>
    </source>
</evidence>
<keyword evidence="1" id="KW-0472">Membrane</keyword>
<evidence type="ECO:0000256" key="1">
    <source>
        <dbReference type="SAM" id="Phobius"/>
    </source>
</evidence>
<dbReference type="AlphaFoldDB" id="A0A1B4FAA7"/>
<organism evidence="2 3">
    <name type="scientific">Burkholderia mayonis</name>
    <dbReference type="NCBI Taxonomy" id="1385591"/>
    <lineage>
        <taxon>Bacteria</taxon>
        <taxon>Pseudomonadati</taxon>
        <taxon>Pseudomonadota</taxon>
        <taxon>Betaproteobacteria</taxon>
        <taxon>Burkholderiales</taxon>
        <taxon>Burkholderiaceae</taxon>
        <taxon>Burkholderia</taxon>
        <taxon>pseudomallei group</taxon>
    </lineage>
</organism>
<gene>
    <name evidence="2" type="ORF">WS70_01230</name>
</gene>
<keyword evidence="1" id="KW-0812">Transmembrane</keyword>
<dbReference type="Proteomes" id="UP000062519">
    <property type="component" value="Chromosome 1"/>
</dbReference>
<keyword evidence="1" id="KW-1133">Transmembrane helix</keyword>
<dbReference type="RefSeq" id="WP_059471444.1">
    <property type="nucleotide sequence ID" value="NZ_CP013386.1"/>
</dbReference>